<dbReference type="EMBL" id="JBHUMA010000004">
    <property type="protein sequence ID" value="MFD2597612.1"/>
    <property type="molecule type" value="Genomic_DNA"/>
</dbReference>
<sequence length="168" mass="19629">MRYTPNKVKWLLRFYPPFLFQRIWVKNISPGYTGADVKIRKSFLNLNANRTIFGGTIFSAIDPIYPVLIDAYIRSHGFKKTVAWLKSARIEYKKPGHRSLHFSVRLNEKEMESILHTIREEGKVIRTFSTDIFDNDGIHCATVHNEVYIRNLQFDNNLNNTSTKHKGL</sequence>
<dbReference type="Gene3D" id="3.10.129.10">
    <property type="entry name" value="Hotdog Thioesterase"/>
    <property type="match status" value="1"/>
</dbReference>
<dbReference type="Pfam" id="PF14539">
    <property type="entry name" value="DUF4442"/>
    <property type="match status" value="1"/>
</dbReference>
<evidence type="ECO:0000313" key="1">
    <source>
        <dbReference type="EMBL" id="MFD2597612.1"/>
    </source>
</evidence>
<evidence type="ECO:0000313" key="2">
    <source>
        <dbReference type="Proteomes" id="UP001597393"/>
    </source>
</evidence>
<accession>A0ABW5NF66</accession>
<dbReference type="InterPro" id="IPR029069">
    <property type="entry name" value="HotDog_dom_sf"/>
</dbReference>
<comment type="caution">
    <text evidence="1">The sequence shown here is derived from an EMBL/GenBank/DDBJ whole genome shotgun (WGS) entry which is preliminary data.</text>
</comment>
<proteinExistence type="predicted"/>
<protein>
    <submittedName>
        <fullName evidence="1">DUF4442 domain-containing protein</fullName>
    </submittedName>
</protein>
<reference evidence="2" key="1">
    <citation type="journal article" date="2019" name="Int. J. Syst. Evol. Microbiol.">
        <title>The Global Catalogue of Microorganisms (GCM) 10K type strain sequencing project: providing services to taxonomists for standard genome sequencing and annotation.</title>
        <authorList>
            <consortium name="The Broad Institute Genomics Platform"/>
            <consortium name="The Broad Institute Genome Sequencing Center for Infectious Disease"/>
            <person name="Wu L."/>
            <person name="Ma J."/>
        </authorList>
    </citation>
    <scope>NUCLEOTIDE SEQUENCE [LARGE SCALE GENOMIC DNA]</scope>
    <source>
        <strain evidence="2">KCTC 42248</strain>
    </source>
</reference>
<dbReference type="InterPro" id="IPR027961">
    <property type="entry name" value="DUF4442"/>
</dbReference>
<dbReference type="RefSeq" id="WP_380866881.1">
    <property type="nucleotide sequence ID" value="NZ_JBHUMA010000004.1"/>
</dbReference>
<gene>
    <name evidence="1" type="ORF">ACFSQ3_01505</name>
</gene>
<name>A0ABW5NF66_9SPHI</name>
<dbReference type="Proteomes" id="UP001597393">
    <property type="component" value="Unassembled WGS sequence"/>
</dbReference>
<dbReference type="SUPFAM" id="SSF54637">
    <property type="entry name" value="Thioesterase/thiol ester dehydrase-isomerase"/>
    <property type="match status" value="1"/>
</dbReference>
<keyword evidence="2" id="KW-1185">Reference proteome</keyword>
<organism evidence="1 2">
    <name type="scientific">Sphingobacterium corticis</name>
    <dbReference type="NCBI Taxonomy" id="1812823"/>
    <lineage>
        <taxon>Bacteria</taxon>
        <taxon>Pseudomonadati</taxon>
        <taxon>Bacteroidota</taxon>
        <taxon>Sphingobacteriia</taxon>
        <taxon>Sphingobacteriales</taxon>
        <taxon>Sphingobacteriaceae</taxon>
        <taxon>Sphingobacterium</taxon>
    </lineage>
</organism>